<feature type="transmembrane region" description="Helical" evidence="6">
    <location>
        <begin position="6"/>
        <end position="24"/>
    </location>
</feature>
<keyword evidence="6" id="KW-1133">Transmembrane helix</keyword>
<keyword evidence="6" id="KW-0812">Transmembrane</keyword>
<evidence type="ECO:0000256" key="6">
    <source>
        <dbReference type="SAM" id="Phobius"/>
    </source>
</evidence>
<evidence type="ECO:0000256" key="2">
    <source>
        <dbReference type="ARBA" id="ARBA00022475"/>
    </source>
</evidence>
<keyword evidence="2" id="KW-1003">Cell membrane</keyword>
<dbReference type="OrthoDB" id="9800276at2"/>
<evidence type="ECO:0000256" key="3">
    <source>
        <dbReference type="ARBA" id="ARBA00022676"/>
    </source>
</evidence>
<dbReference type="RefSeq" id="WP_094546143.1">
    <property type="nucleotide sequence ID" value="NZ_MQWB01000001.1"/>
</dbReference>
<dbReference type="Proteomes" id="UP000216446">
    <property type="component" value="Unassembled WGS sequence"/>
</dbReference>
<dbReference type="InParanoid" id="A0A259TWM1"/>
<sequence>MLVQIALVVHAAVLALALTNIAWLRSRRDRRQAVTDGPMAEPVRVSVMVPARNEEANLARLLPSLLEQTYPDLEIIVVDDASEDGTWDVIHAHADPRLVPVQGSGPPPGWVGKVHALYQAQKHASGDVFLFLDADARLRSPEAVQRLVERFAANASESSADASGLSGSGIGMTGLPHYTDRFPGALMTSLVPFAVLAALPVPLVPRTKSPGLSALNGQFWMMGAETYRALRPHERLKSAVLEDVMIGRLTKREGLRLHFEDVQPEIEVQMYGSLSEAWRGFRKNAFLLAGGGSWVGFIAFFVLYSLVWVVSPLASLSLFASTWLIKAVIDRAMGMPLAVSALGPLPLWMGAALQLDSALAHARGVVDWKGRNVGG</sequence>
<dbReference type="Gene3D" id="3.90.550.10">
    <property type="entry name" value="Spore Coat Polysaccharide Biosynthesis Protein SpsA, Chain A"/>
    <property type="match status" value="1"/>
</dbReference>
<evidence type="ECO:0000256" key="5">
    <source>
        <dbReference type="ARBA" id="ARBA00023136"/>
    </source>
</evidence>
<dbReference type="Pfam" id="PF00535">
    <property type="entry name" value="Glycos_transf_2"/>
    <property type="match status" value="1"/>
</dbReference>
<dbReference type="PANTHER" id="PTHR43646:SF2">
    <property type="entry name" value="GLYCOSYLTRANSFERASE 2-LIKE DOMAIN-CONTAINING PROTEIN"/>
    <property type="match status" value="1"/>
</dbReference>
<evidence type="ECO:0000256" key="1">
    <source>
        <dbReference type="ARBA" id="ARBA00004236"/>
    </source>
</evidence>
<accession>A0A259TWM1</accession>
<dbReference type="InterPro" id="IPR001173">
    <property type="entry name" value="Glyco_trans_2-like"/>
</dbReference>
<comment type="subcellular location">
    <subcellularLocation>
        <location evidence="1">Cell membrane</location>
    </subcellularLocation>
</comment>
<proteinExistence type="predicted"/>
<dbReference type="SUPFAM" id="SSF53448">
    <property type="entry name" value="Nucleotide-diphospho-sugar transferases"/>
    <property type="match status" value="1"/>
</dbReference>
<gene>
    <name evidence="8" type="ORF">BSZ36_03720</name>
</gene>
<dbReference type="GO" id="GO:0016757">
    <property type="term" value="F:glycosyltransferase activity"/>
    <property type="evidence" value="ECO:0007669"/>
    <property type="project" value="UniProtKB-KW"/>
</dbReference>
<comment type="caution">
    <text evidence="8">The sequence shown here is derived from an EMBL/GenBank/DDBJ whole genome shotgun (WGS) entry which is preliminary data.</text>
</comment>
<dbReference type="EMBL" id="MQWB01000001">
    <property type="protein sequence ID" value="OZC02172.1"/>
    <property type="molecule type" value="Genomic_DNA"/>
</dbReference>
<dbReference type="CDD" id="cd00761">
    <property type="entry name" value="Glyco_tranf_GTA_type"/>
    <property type="match status" value="1"/>
</dbReference>
<reference evidence="8 9" key="1">
    <citation type="submission" date="2016-11" db="EMBL/GenBank/DDBJ databases">
        <title>Study of marine rhodopsin-containing bacteria.</title>
        <authorList>
            <person name="Yoshizawa S."/>
            <person name="Kumagai Y."/>
            <person name="Kogure K."/>
        </authorList>
    </citation>
    <scope>NUCLEOTIDE SEQUENCE [LARGE SCALE GENOMIC DNA]</scope>
    <source>
        <strain evidence="8 9">SG-29</strain>
    </source>
</reference>
<dbReference type="PANTHER" id="PTHR43646">
    <property type="entry name" value="GLYCOSYLTRANSFERASE"/>
    <property type="match status" value="1"/>
</dbReference>
<evidence type="ECO:0000259" key="7">
    <source>
        <dbReference type="Pfam" id="PF00535"/>
    </source>
</evidence>
<keyword evidence="3" id="KW-0328">Glycosyltransferase</keyword>
<dbReference type="GO" id="GO:0005886">
    <property type="term" value="C:plasma membrane"/>
    <property type="evidence" value="ECO:0007669"/>
    <property type="project" value="UniProtKB-SubCell"/>
</dbReference>
<name>A0A259TWM1_9BACT</name>
<organism evidence="8 9">
    <name type="scientific">Rubricoccus marinus</name>
    <dbReference type="NCBI Taxonomy" id="716817"/>
    <lineage>
        <taxon>Bacteria</taxon>
        <taxon>Pseudomonadati</taxon>
        <taxon>Rhodothermota</taxon>
        <taxon>Rhodothermia</taxon>
        <taxon>Rhodothermales</taxon>
        <taxon>Rubricoccaceae</taxon>
        <taxon>Rubricoccus</taxon>
    </lineage>
</organism>
<protein>
    <recommendedName>
        <fullName evidence="7">Glycosyltransferase 2-like domain-containing protein</fullName>
    </recommendedName>
</protein>
<evidence type="ECO:0000313" key="8">
    <source>
        <dbReference type="EMBL" id="OZC02172.1"/>
    </source>
</evidence>
<dbReference type="InterPro" id="IPR029044">
    <property type="entry name" value="Nucleotide-diphossugar_trans"/>
</dbReference>
<evidence type="ECO:0000313" key="9">
    <source>
        <dbReference type="Proteomes" id="UP000216446"/>
    </source>
</evidence>
<dbReference type="AlphaFoldDB" id="A0A259TWM1"/>
<keyword evidence="9" id="KW-1185">Reference proteome</keyword>
<feature type="domain" description="Glycosyltransferase 2-like" evidence="7">
    <location>
        <begin position="46"/>
        <end position="154"/>
    </location>
</feature>
<keyword evidence="4" id="KW-0808">Transferase</keyword>
<evidence type="ECO:0000256" key="4">
    <source>
        <dbReference type="ARBA" id="ARBA00022679"/>
    </source>
</evidence>
<keyword evidence="5 6" id="KW-0472">Membrane</keyword>